<keyword evidence="2" id="KW-1185">Reference proteome</keyword>
<gene>
    <name evidence="1" type="ORF">CFH99_24440</name>
</gene>
<evidence type="ECO:0000313" key="1">
    <source>
        <dbReference type="EMBL" id="QSR28775.1"/>
    </source>
</evidence>
<accession>A0ABX7PRY6</accession>
<protein>
    <submittedName>
        <fullName evidence="1">Uncharacterized protein</fullName>
    </submittedName>
</protein>
<dbReference type="Proteomes" id="UP000662818">
    <property type="component" value="Chromosome"/>
</dbReference>
<sequence length="132" mass="13589">MGNLGSYQKMTTVVKALGGPKKAATIVGTGVAVGGYAVLRLTEAGIKKGVRASRAAVDRGALISAVGQTFRVTTAGQEPSGLVLSVGDEFRILEGDADAILIEVLGREDNPHFVSSAFLTDISDFPNGSSPR</sequence>
<reference evidence="1 2" key="1">
    <citation type="submission" date="2017-06" db="EMBL/GenBank/DDBJ databases">
        <title>Complete Genome Sequence of the Soil Carbazole-Degrading Bacterium Nocardioides aromaticivorans IC177.</title>
        <authorList>
            <person name="Vejarano F."/>
            <person name="Suzuki-Minakuchi C."/>
            <person name="Ohtsubo Y."/>
            <person name="Tsuda M."/>
            <person name="Okada K."/>
            <person name="Nojiri H."/>
        </authorList>
    </citation>
    <scope>NUCLEOTIDE SEQUENCE [LARGE SCALE GENOMIC DNA]</scope>
    <source>
        <strain evidence="1 2">IC177</strain>
    </source>
</reference>
<dbReference type="RefSeq" id="WP_207007635.1">
    <property type="nucleotide sequence ID" value="NZ_CP022295.1"/>
</dbReference>
<evidence type="ECO:0000313" key="2">
    <source>
        <dbReference type="Proteomes" id="UP000662818"/>
    </source>
</evidence>
<dbReference type="EMBL" id="CP022295">
    <property type="protein sequence ID" value="QSR28775.1"/>
    <property type="molecule type" value="Genomic_DNA"/>
</dbReference>
<name>A0ABX7PRY6_9ACTN</name>
<organism evidence="1 2">
    <name type="scientific">Nocardioides aromaticivorans</name>
    <dbReference type="NCBI Taxonomy" id="200618"/>
    <lineage>
        <taxon>Bacteria</taxon>
        <taxon>Bacillati</taxon>
        <taxon>Actinomycetota</taxon>
        <taxon>Actinomycetes</taxon>
        <taxon>Propionibacteriales</taxon>
        <taxon>Nocardioidaceae</taxon>
        <taxon>Nocardioides</taxon>
    </lineage>
</organism>
<proteinExistence type="predicted"/>